<dbReference type="Gene3D" id="1.10.10.10">
    <property type="entry name" value="Winged helix-like DNA-binding domain superfamily/Winged helix DNA-binding domain"/>
    <property type="match status" value="1"/>
</dbReference>
<dbReference type="InterPro" id="IPR036388">
    <property type="entry name" value="WH-like_DNA-bd_sf"/>
</dbReference>
<evidence type="ECO:0000256" key="2">
    <source>
        <dbReference type="ARBA" id="ARBA00023015"/>
    </source>
</evidence>
<accession>A0A0B8QMW1</accession>
<feature type="domain" description="HTH lysR-type" evidence="5">
    <location>
        <begin position="8"/>
        <end position="63"/>
    </location>
</feature>
<dbReference type="GO" id="GO:0003700">
    <property type="term" value="F:DNA-binding transcription factor activity"/>
    <property type="evidence" value="ECO:0007669"/>
    <property type="project" value="InterPro"/>
</dbReference>
<dbReference type="PANTHER" id="PTHR30118">
    <property type="entry name" value="HTH-TYPE TRANSCRIPTIONAL REGULATOR LEUO-RELATED"/>
    <property type="match status" value="1"/>
</dbReference>
<gene>
    <name evidence="6" type="ORF">JCM19241_3905</name>
</gene>
<reference evidence="6 7" key="1">
    <citation type="submission" date="2015-01" db="EMBL/GenBank/DDBJ databases">
        <title>Vibrio sp. C94 JCM 19241 whole genome shotgun sequence.</title>
        <authorList>
            <person name="Sawabe T."/>
            <person name="Meirelles P."/>
            <person name="Feng G."/>
            <person name="Sayaka M."/>
            <person name="Hattori M."/>
            <person name="Ohkuma M."/>
        </authorList>
    </citation>
    <scope>NUCLEOTIDE SEQUENCE [LARGE SCALE GENOMIC DNA]</scope>
    <source>
        <strain evidence="7">JCM 19241</strain>
    </source>
</reference>
<evidence type="ECO:0000256" key="1">
    <source>
        <dbReference type="ARBA" id="ARBA00009437"/>
    </source>
</evidence>
<keyword evidence="4" id="KW-0804">Transcription</keyword>
<dbReference type="SUPFAM" id="SSF46785">
    <property type="entry name" value="Winged helix' DNA-binding domain"/>
    <property type="match status" value="1"/>
</dbReference>
<evidence type="ECO:0000256" key="4">
    <source>
        <dbReference type="ARBA" id="ARBA00023163"/>
    </source>
</evidence>
<name>A0A0B8QMW1_9VIBR</name>
<protein>
    <submittedName>
        <fullName evidence="6">LysR-family transcriptional regulator</fullName>
    </submittedName>
</protein>
<dbReference type="PANTHER" id="PTHR30118:SF15">
    <property type="entry name" value="TRANSCRIPTIONAL REGULATORY PROTEIN"/>
    <property type="match status" value="1"/>
</dbReference>
<dbReference type="Proteomes" id="UP000031666">
    <property type="component" value="Unassembled WGS sequence"/>
</dbReference>
<keyword evidence="3" id="KW-0238">DNA-binding</keyword>
<sequence>MKNSSSHFNLLAMFAVVIEQGSFSAAAVHLNTNQSTISTAMARLRELVGQELFVRSGRRIIPTSYAENLYEQVEQPVAQLTGVLKSLETFDPATSKRKFVLAAPEHLQWIFHESFSNSPYPNLTLEVFEQPDTEEQAYRICLRRNTMP</sequence>
<reference evidence="6 7" key="2">
    <citation type="submission" date="2015-01" db="EMBL/GenBank/DDBJ databases">
        <authorList>
            <consortium name="NBRP consortium"/>
            <person name="Sawabe T."/>
            <person name="Meirelles P."/>
            <person name="Feng G."/>
            <person name="Sayaka M."/>
            <person name="Hattori M."/>
            <person name="Ohkuma M."/>
        </authorList>
    </citation>
    <scope>NUCLEOTIDE SEQUENCE [LARGE SCALE GENOMIC DNA]</scope>
    <source>
        <strain evidence="7">JCM 19241</strain>
    </source>
</reference>
<evidence type="ECO:0000313" key="6">
    <source>
        <dbReference type="EMBL" id="GAM76368.1"/>
    </source>
</evidence>
<dbReference type="Pfam" id="PF00126">
    <property type="entry name" value="HTH_1"/>
    <property type="match status" value="1"/>
</dbReference>
<dbReference type="InterPro" id="IPR036390">
    <property type="entry name" value="WH_DNA-bd_sf"/>
</dbReference>
<dbReference type="AlphaFoldDB" id="A0A0B8QMW1"/>
<organism evidence="6 7">
    <name type="scientific">Vibrio ishigakensis</name>
    <dbReference type="NCBI Taxonomy" id="1481914"/>
    <lineage>
        <taxon>Bacteria</taxon>
        <taxon>Pseudomonadati</taxon>
        <taxon>Pseudomonadota</taxon>
        <taxon>Gammaproteobacteria</taxon>
        <taxon>Vibrionales</taxon>
        <taxon>Vibrionaceae</taxon>
        <taxon>Vibrio</taxon>
    </lineage>
</organism>
<keyword evidence="2" id="KW-0805">Transcription regulation</keyword>
<dbReference type="STRING" id="1481914.JCM19241_3905"/>
<proteinExistence type="inferred from homology"/>
<dbReference type="InterPro" id="IPR050389">
    <property type="entry name" value="LysR-type_TF"/>
</dbReference>
<dbReference type="EMBL" id="BBSC01000006">
    <property type="protein sequence ID" value="GAM76368.1"/>
    <property type="molecule type" value="Genomic_DNA"/>
</dbReference>
<dbReference type="InterPro" id="IPR000847">
    <property type="entry name" value="LysR_HTH_N"/>
</dbReference>
<dbReference type="PROSITE" id="PS50931">
    <property type="entry name" value="HTH_LYSR"/>
    <property type="match status" value="1"/>
</dbReference>
<evidence type="ECO:0000259" key="5">
    <source>
        <dbReference type="PROSITE" id="PS50931"/>
    </source>
</evidence>
<comment type="caution">
    <text evidence="6">The sequence shown here is derived from an EMBL/GenBank/DDBJ whole genome shotgun (WGS) entry which is preliminary data.</text>
</comment>
<evidence type="ECO:0000313" key="7">
    <source>
        <dbReference type="Proteomes" id="UP000031666"/>
    </source>
</evidence>
<comment type="similarity">
    <text evidence="1">Belongs to the LysR transcriptional regulatory family.</text>
</comment>
<evidence type="ECO:0000256" key="3">
    <source>
        <dbReference type="ARBA" id="ARBA00023125"/>
    </source>
</evidence>
<dbReference type="PRINTS" id="PR00039">
    <property type="entry name" value="HTHLYSR"/>
</dbReference>
<dbReference type="GO" id="GO:0003677">
    <property type="term" value="F:DNA binding"/>
    <property type="evidence" value="ECO:0007669"/>
    <property type="project" value="UniProtKB-KW"/>
</dbReference>